<evidence type="ECO:0000313" key="2">
    <source>
        <dbReference type="Proteomes" id="UP000886998"/>
    </source>
</evidence>
<reference evidence="1" key="1">
    <citation type="submission" date="2020-08" db="EMBL/GenBank/DDBJ databases">
        <title>Multicomponent nature underlies the extraordinary mechanical properties of spider dragline silk.</title>
        <authorList>
            <person name="Kono N."/>
            <person name="Nakamura H."/>
            <person name="Mori M."/>
            <person name="Yoshida Y."/>
            <person name="Ohtoshi R."/>
            <person name="Malay A.D."/>
            <person name="Moran D.A.P."/>
            <person name="Tomita M."/>
            <person name="Numata K."/>
            <person name="Arakawa K."/>
        </authorList>
    </citation>
    <scope>NUCLEOTIDE SEQUENCE</scope>
</reference>
<dbReference type="AlphaFoldDB" id="A0A8X6YPE1"/>
<gene>
    <name evidence="1" type="ORF">TNIN_302961</name>
</gene>
<accession>A0A8X6YPE1</accession>
<organism evidence="1 2">
    <name type="scientific">Trichonephila inaurata madagascariensis</name>
    <dbReference type="NCBI Taxonomy" id="2747483"/>
    <lineage>
        <taxon>Eukaryota</taxon>
        <taxon>Metazoa</taxon>
        <taxon>Ecdysozoa</taxon>
        <taxon>Arthropoda</taxon>
        <taxon>Chelicerata</taxon>
        <taxon>Arachnida</taxon>
        <taxon>Araneae</taxon>
        <taxon>Araneomorphae</taxon>
        <taxon>Entelegynae</taxon>
        <taxon>Araneoidea</taxon>
        <taxon>Nephilidae</taxon>
        <taxon>Trichonephila</taxon>
        <taxon>Trichonephila inaurata</taxon>
    </lineage>
</organism>
<keyword evidence="2" id="KW-1185">Reference proteome</keyword>
<comment type="caution">
    <text evidence="1">The sequence shown here is derived from an EMBL/GenBank/DDBJ whole genome shotgun (WGS) entry which is preliminary data.</text>
</comment>
<evidence type="ECO:0000313" key="1">
    <source>
        <dbReference type="EMBL" id="GFY75324.1"/>
    </source>
</evidence>
<proteinExistence type="predicted"/>
<dbReference type="EMBL" id="BMAV01021298">
    <property type="protein sequence ID" value="GFY75324.1"/>
    <property type="molecule type" value="Genomic_DNA"/>
</dbReference>
<sequence>MQMIYDRKIGATGMNALLTPRVNWIRMWTAFFSIFAQINFFPRDLCAPAFYRSSSGQWGEELLLNTLIKERYKMRSLEVFNNIPVFQRIVRFIGTCLKIP</sequence>
<protein>
    <submittedName>
        <fullName evidence="1">Uncharacterized protein</fullName>
    </submittedName>
</protein>
<name>A0A8X6YPE1_9ARAC</name>
<dbReference type="Proteomes" id="UP000886998">
    <property type="component" value="Unassembled WGS sequence"/>
</dbReference>